<evidence type="ECO:0000256" key="7">
    <source>
        <dbReference type="SAM" id="Phobius"/>
    </source>
</evidence>
<evidence type="ECO:0000313" key="8">
    <source>
        <dbReference type="EMBL" id="GGG83551.1"/>
    </source>
</evidence>
<evidence type="ECO:0000256" key="6">
    <source>
        <dbReference type="SAM" id="MobiDB-lite"/>
    </source>
</evidence>
<evidence type="ECO:0000256" key="4">
    <source>
        <dbReference type="ARBA" id="ARBA00022989"/>
    </source>
</evidence>
<evidence type="ECO:0000256" key="5">
    <source>
        <dbReference type="ARBA" id="ARBA00023136"/>
    </source>
</evidence>
<feature type="transmembrane region" description="Helical" evidence="7">
    <location>
        <begin position="464"/>
        <end position="482"/>
    </location>
</feature>
<comment type="subcellular location">
    <subcellularLocation>
        <location evidence="1">Cell membrane</location>
        <topology evidence="1">Multi-pass membrane protein</topology>
    </subcellularLocation>
</comment>
<dbReference type="InterPro" id="IPR050833">
    <property type="entry name" value="Poly_Biosynth_Transport"/>
</dbReference>
<dbReference type="EMBL" id="BMHY01000012">
    <property type="protein sequence ID" value="GGG83551.1"/>
    <property type="molecule type" value="Genomic_DNA"/>
</dbReference>
<protein>
    <submittedName>
        <fullName evidence="8">Stage V sporulation protein B</fullName>
    </submittedName>
</protein>
<keyword evidence="2" id="KW-1003">Cell membrane</keyword>
<feature type="region of interest" description="Disordered" evidence="6">
    <location>
        <begin position="214"/>
        <end position="236"/>
    </location>
</feature>
<dbReference type="InterPro" id="IPR024923">
    <property type="entry name" value="PG_synth_SpoVB"/>
</dbReference>
<comment type="caution">
    <text evidence="8">The sequence shown here is derived from an EMBL/GenBank/DDBJ whole genome shotgun (WGS) entry which is preliminary data.</text>
</comment>
<keyword evidence="5 7" id="KW-0472">Membrane</keyword>
<dbReference type="Pfam" id="PF01943">
    <property type="entry name" value="Polysacc_synt"/>
    <property type="match status" value="1"/>
</dbReference>
<evidence type="ECO:0000256" key="2">
    <source>
        <dbReference type="ARBA" id="ARBA00022475"/>
    </source>
</evidence>
<feature type="transmembrane region" description="Helical" evidence="7">
    <location>
        <begin position="376"/>
        <end position="397"/>
    </location>
</feature>
<dbReference type="PANTHER" id="PTHR30250">
    <property type="entry name" value="PST FAMILY PREDICTED COLANIC ACID TRANSPORTER"/>
    <property type="match status" value="1"/>
</dbReference>
<evidence type="ECO:0000256" key="3">
    <source>
        <dbReference type="ARBA" id="ARBA00022692"/>
    </source>
</evidence>
<evidence type="ECO:0000256" key="1">
    <source>
        <dbReference type="ARBA" id="ARBA00004651"/>
    </source>
</evidence>
<gene>
    <name evidence="8" type="ORF">GCM10010918_46530</name>
</gene>
<dbReference type="GO" id="GO:0005886">
    <property type="term" value="C:plasma membrane"/>
    <property type="evidence" value="ECO:0007669"/>
    <property type="project" value="UniProtKB-SubCell"/>
</dbReference>
<keyword evidence="4 7" id="KW-1133">Transmembrane helix</keyword>
<name>A0A917HLM1_9BACL</name>
<dbReference type="InterPro" id="IPR002797">
    <property type="entry name" value="Polysacc_synth"/>
</dbReference>
<dbReference type="NCBIfam" id="TIGR02900">
    <property type="entry name" value="spore_V_B"/>
    <property type="match status" value="1"/>
</dbReference>
<dbReference type="RefSeq" id="WP_188892020.1">
    <property type="nucleotide sequence ID" value="NZ_BMHY01000012.1"/>
</dbReference>
<feature type="transmembrane region" description="Helical" evidence="7">
    <location>
        <begin position="296"/>
        <end position="317"/>
    </location>
</feature>
<feature type="transmembrane region" description="Helical" evidence="7">
    <location>
        <begin position="429"/>
        <end position="452"/>
    </location>
</feature>
<accession>A0A917HLM1</accession>
<dbReference type="PANTHER" id="PTHR30250:SF24">
    <property type="entry name" value="STAGE V SPORULATION PROTEIN B"/>
    <property type="match status" value="1"/>
</dbReference>
<feature type="transmembrane region" description="Helical" evidence="7">
    <location>
        <begin position="124"/>
        <end position="143"/>
    </location>
</feature>
<evidence type="ECO:0000313" key="9">
    <source>
        <dbReference type="Proteomes" id="UP000600247"/>
    </source>
</evidence>
<feature type="transmembrane region" description="Helical" evidence="7">
    <location>
        <begin position="90"/>
        <end position="112"/>
    </location>
</feature>
<keyword evidence="9" id="KW-1185">Reference proteome</keyword>
<reference evidence="8 9" key="1">
    <citation type="journal article" date="2014" name="Int. J. Syst. Evol. Microbiol.">
        <title>Complete genome sequence of Corynebacterium casei LMG S-19264T (=DSM 44701T), isolated from a smear-ripened cheese.</title>
        <authorList>
            <consortium name="US DOE Joint Genome Institute (JGI-PGF)"/>
            <person name="Walter F."/>
            <person name="Albersmeier A."/>
            <person name="Kalinowski J."/>
            <person name="Ruckert C."/>
        </authorList>
    </citation>
    <scope>NUCLEOTIDE SEQUENCE [LARGE SCALE GENOMIC DNA]</scope>
    <source>
        <strain evidence="8 9">CGMCC 1.15286</strain>
    </source>
</reference>
<feature type="transmembrane region" description="Helical" evidence="7">
    <location>
        <begin position="155"/>
        <end position="176"/>
    </location>
</feature>
<dbReference type="CDD" id="cd13124">
    <property type="entry name" value="MATE_SpoVB_like"/>
    <property type="match status" value="1"/>
</dbReference>
<dbReference type="AlphaFoldDB" id="A0A917HLM1"/>
<proteinExistence type="predicted"/>
<organism evidence="8 9">
    <name type="scientific">Paenibacillus radicis</name>
    <name type="common">ex Gao et al. 2016</name>
    <dbReference type="NCBI Taxonomy" id="1737354"/>
    <lineage>
        <taxon>Bacteria</taxon>
        <taxon>Bacillati</taxon>
        <taxon>Bacillota</taxon>
        <taxon>Bacilli</taxon>
        <taxon>Bacillales</taxon>
        <taxon>Paenibacillaceae</taxon>
        <taxon>Paenibacillus</taxon>
    </lineage>
</organism>
<feature type="transmembrane region" description="Helical" evidence="7">
    <location>
        <begin position="182"/>
        <end position="204"/>
    </location>
</feature>
<feature type="transmembrane region" description="Helical" evidence="7">
    <location>
        <begin position="12"/>
        <end position="35"/>
    </location>
</feature>
<dbReference type="PIRSF" id="PIRSF038958">
    <property type="entry name" value="PG_synth_SpoVB"/>
    <property type="match status" value="1"/>
</dbReference>
<dbReference type="InterPro" id="IPR014249">
    <property type="entry name" value="Spore_V_B"/>
</dbReference>
<feature type="transmembrane region" description="Helical" evidence="7">
    <location>
        <begin position="47"/>
        <end position="69"/>
    </location>
</feature>
<sequence>MTKQNFIKGAMILLAAGVINRILGFVPRIALPRIIGAEGVGLYQLSYPFLAVMLTVITGGIPLAVAKWIAEAESRGDSARVKQIFRNAMVLTVCLALLMTSALLLFAPWITAHLLPDARVYRTLLTMTPLLLIVGISSVYRGYFQGKQDMVPTAVSQITETVIRIICSLTFAFLLLPKGVEWAAAGAMLGVVVGEIGGLAVMLIKYANERMKEKRQGHASSSNENGADADSTEEDASLPRTPVMRRLLKLSIPVTASRMVGSLSYLLESIFTARSLAAAGIATGKATAQYGALQGMIIPLLLLPTALTYSLASSLVPSLSEAAARGDRITIHKRMHQSMRLALVAGAPFVVVMGLFAEPLCRLMYNHAEIAPMLQLMAPIGLFIYLQAPLQAALQALDKPGTALMNTFIGAVVKLVLIVQLASKPEFGIYGALIAINVNIVLVTGLHYISVLRFIGFRMKMLDFLKVGAAMVVMGAAARWTMNREPLPAEWSNLLIACAASVIVYLLLMIWMRIIDRYDIARVPLLGRWFK</sequence>
<dbReference type="Proteomes" id="UP000600247">
    <property type="component" value="Unassembled WGS sequence"/>
</dbReference>
<keyword evidence="3 7" id="KW-0812">Transmembrane</keyword>
<feature type="transmembrane region" description="Helical" evidence="7">
    <location>
        <begin position="404"/>
        <end position="423"/>
    </location>
</feature>
<feature type="transmembrane region" description="Helical" evidence="7">
    <location>
        <begin position="494"/>
        <end position="512"/>
    </location>
</feature>
<feature type="transmembrane region" description="Helical" evidence="7">
    <location>
        <begin position="338"/>
        <end position="356"/>
    </location>
</feature>